<keyword evidence="3" id="KW-1185">Reference proteome</keyword>
<feature type="transmembrane region" description="Helical" evidence="1">
    <location>
        <begin position="157"/>
        <end position="175"/>
    </location>
</feature>
<reference evidence="2 3" key="1">
    <citation type="journal article" date="2016" name="Genome Announc.">
        <title>Genome Sequences of Pseudomonas oryzihabitans Phage POR1 and Pseudomonas aeruginosa Phage PAE1.</title>
        <authorList>
            <person name="Dyson Z.A."/>
            <person name="Seviour R.J."/>
            <person name="Tucci J."/>
            <person name="Petrovski S."/>
        </authorList>
    </citation>
    <scope>NUCLEOTIDE SEQUENCE [LARGE SCALE GENOMIC DNA]</scope>
</reference>
<sequence>MGLAPLNIDCPHCAVSTHVAGEHTIRCRCCEELWQVRLHSDSVGFQELRVEWFDGLEVRSKPVYHHLTNPAPEPAPKPQPQPREYKCLECGWHECSETDWFKCTQCGNWTHDDISARFEALKGIPPPQPRFYQGERRVAPGYSLKEARNKSVQRSELRWLGAAFVAVIVIARFVTAHDFGSFVGDVLTLGLGAAIGLTFFKPDKR</sequence>
<gene>
    <name evidence="2" type="ORF">POR1_59</name>
</gene>
<keyword evidence="1" id="KW-1133">Transmembrane helix</keyword>
<organism evidence="2 3">
    <name type="scientific">Pseudomonas phage POR1</name>
    <dbReference type="NCBI Taxonomy" id="1718594"/>
    <lineage>
        <taxon>Viruses</taxon>
        <taxon>Duplodnaviria</taxon>
        <taxon>Heunggongvirae</taxon>
        <taxon>Uroviricota</taxon>
        <taxon>Caudoviricetes</taxon>
        <taxon>Porunavirus</taxon>
        <taxon>Porunavirus POR1</taxon>
    </lineage>
</organism>
<keyword evidence="1" id="KW-0472">Membrane</keyword>
<evidence type="ECO:0000313" key="3">
    <source>
        <dbReference type="Proteomes" id="UP000225954"/>
    </source>
</evidence>
<evidence type="ECO:0000313" key="2">
    <source>
        <dbReference type="EMBL" id="ALH46264.1"/>
    </source>
</evidence>
<accession>A0A0N9RR34</accession>
<dbReference type="EMBL" id="KT716399">
    <property type="protein sequence ID" value="ALH46264.1"/>
    <property type="molecule type" value="Genomic_DNA"/>
</dbReference>
<protein>
    <submittedName>
        <fullName evidence="2">Uncharacterized protein</fullName>
    </submittedName>
</protein>
<proteinExistence type="predicted"/>
<evidence type="ECO:0000256" key="1">
    <source>
        <dbReference type="SAM" id="Phobius"/>
    </source>
</evidence>
<keyword evidence="1" id="KW-0812">Transmembrane</keyword>
<dbReference type="Proteomes" id="UP000225954">
    <property type="component" value="Segment"/>
</dbReference>
<feature type="transmembrane region" description="Helical" evidence="1">
    <location>
        <begin position="181"/>
        <end position="200"/>
    </location>
</feature>
<name>A0A0N9RR34_9CAUD</name>